<proteinExistence type="predicted"/>
<keyword evidence="1" id="KW-0812">Transmembrane</keyword>
<reference evidence="3" key="1">
    <citation type="journal article" date="2011" name="J. Bacteriol.">
        <title>Complete genome sequence of NBRC 3288, a unique cellulose-nonproducing strain of Gluconacetobacter xylinus isolated from vinegar.</title>
        <authorList>
            <person name="Ogino H."/>
            <person name="Azuma Y."/>
            <person name="Hosoyama A."/>
            <person name="Nakazawa H."/>
            <person name="Matsutani M."/>
            <person name="Hasegawa A."/>
            <person name="Otsuyama K."/>
            <person name="Matsushita K."/>
            <person name="Fujita N."/>
            <person name="Shirai M."/>
        </authorList>
    </citation>
    <scope>NUCLEOTIDE SEQUENCE [LARGE SCALE GENOMIC DNA]</scope>
    <source>
        <strain evidence="3">NBRC 3288 / BCRC 11682 / LMG 1693</strain>
    </source>
</reference>
<evidence type="ECO:0000313" key="2">
    <source>
        <dbReference type="EMBL" id="BAK82953.1"/>
    </source>
</evidence>
<dbReference type="EMBL" id="AP012159">
    <property type="protein sequence ID" value="BAK82953.1"/>
    <property type="molecule type" value="Genomic_DNA"/>
</dbReference>
<dbReference type="Proteomes" id="UP000009044">
    <property type="component" value="Chromosome"/>
</dbReference>
<dbReference type="HOGENOM" id="CLU_2206567_0_0_5"/>
<evidence type="ECO:0000256" key="1">
    <source>
        <dbReference type="SAM" id="Phobius"/>
    </source>
</evidence>
<organism evidence="2 3">
    <name type="scientific">Komagataeibacter medellinensis (strain NBRC 3288 / BCRC 11682 / LMG 1693 / Kondo 51)</name>
    <name type="common">Gluconacetobacter medellinensis</name>
    <dbReference type="NCBI Taxonomy" id="634177"/>
    <lineage>
        <taxon>Bacteria</taxon>
        <taxon>Pseudomonadati</taxon>
        <taxon>Pseudomonadota</taxon>
        <taxon>Alphaproteobacteria</taxon>
        <taxon>Acetobacterales</taxon>
        <taxon>Acetobacteraceae</taxon>
        <taxon>Komagataeibacter</taxon>
    </lineage>
</organism>
<accession>G2I4A6</accession>
<feature type="transmembrane region" description="Helical" evidence="1">
    <location>
        <begin position="28"/>
        <end position="50"/>
    </location>
</feature>
<protein>
    <recommendedName>
        <fullName evidence="4">Superinfection immunity protein</fullName>
    </recommendedName>
</protein>
<dbReference type="RefSeq" id="WP_014104526.1">
    <property type="nucleotide sequence ID" value="NC_016027.1"/>
</dbReference>
<dbReference type="Pfam" id="PF14373">
    <property type="entry name" value="Imm_superinfect"/>
    <property type="match status" value="1"/>
</dbReference>
<keyword evidence="1" id="KW-1133">Transmembrane helix</keyword>
<keyword evidence="1" id="KW-0472">Membrane</keyword>
<evidence type="ECO:0008006" key="4">
    <source>
        <dbReference type="Google" id="ProtNLM"/>
    </source>
</evidence>
<dbReference type="AlphaFoldDB" id="G2I4A6"/>
<dbReference type="InterPro" id="IPR016410">
    <property type="entry name" value="Phage_imm"/>
</dbReference>
<sequence>MNIHVPTTYEIYRGWQSVQGSGLEIGTALLLGLSMAFMLGLLAFLLPIFIACQRGVHNAAVVAVVNCTLGMTGIGWVVALVMACVMETDARRHARLRRAEQATFLTVP</sequence>
<feature type="transmembrane region" description="Helical" evidence="1">
    <location>
        <begin position="62"/>
        <end position="85"/>
    </location>
</feature>
<dbReference type="KEGG" id="gxy:GLX_05410"/>
<gene>
    <name evidence="2" type="ordered locus">GLX_05410</name>
</gene>
<dbReference type="PATRIC" id="fig|634177.7.peg.646"/>
<evidence type="ECO:0000313" key="3">
    <source>
        <dbReference type="Proteomes" id="UP000009044"/>
    </source>
</evidence>
<name>G2I4A6_KOMMN</name>